<accession>A0A1E3PMT9</accession>
<evidence type="ECO:0000256" key="1">
    <source>
        <dbReference type="ARBA" id="ARBA00022737"/>
    </source>
</evidence>
<evidence type="ECO:0000313" key="4">
    <source>
        <dbReference type="EMBL" id="ODQ66638.1"/>
    </source>
</evidence>
<dbReference type="AlphaFoldDB" id="A0A1E3PMT9"/>
<dbReference type="Pfam" id="PF13181">
    <property type="entry name" value="TPR_8"/>
    <property type="match status" value="1"/>
</dbReference>
<dbReference type="InterPro" id="IPR044244">
    <property type="entry name" value="TTC27/Emw1"/>
</dbReference>
<dbReference type="SUPFAM" id="SSF48452">
    <property type="entry name" value="TPR-like"/>
    <property type="match status" value="1"/>
</dbReference>
<evidence type="ECO:0000256" key="2">
    <source>
        <dbReference type="ARBA" id="ARBA00022803"/>
    </source>
</evidence>
<keyword evidence="1" id="KW-0677">Repeat</keyword>
<protein>
    <submittedName>
        <fullName evidence="4">TPR-like protein</fullName>
    </submittedName>
</protein>
<sequence length="835" mass="94387">MCNFEKVFSSPQAESLFDLGNESLLSKFIEKDGYKNYIESKISSLLVSSEKTSAEKLQEVESFLIVVGIAALHTFIQINYTGPAVKFDLLKLIVSSNESLDTVAFKKSALESLSSDGEPAHLITSAPQFLILALSVLSTLSKRESSIFNAISKWWYIRALIIQQSILNSSGASIFDQVFAAFADSSVKELVSESSEFQKRYYLEKARAELIFDLDHKADDSLKIAQQACELQYVLTGFNAKRTKYQRKDTPQLVLLAQSNDYGDEDSFSSKSAPDSLPLNSDLFLEKPSYTPITEAEKNDEFYKRSIPDSLKSIDPNSQPSLKNIDSVLLLLRAKHHQLSSPYNDPLVQEELMAFVSRIILSPVSSVNWSVFSRSLWERSVLESNSAKTVERGTLQMQSLVDELGHSATTFISKAQDADLNNLPIRFQYIHQLMPLPSWSMDSLLAEKYMSLGALRTAIDLYERLQMWGEVALCYAAVGQEKEGEAIIRKHLKDHPEDARSWSILGDITTNPEYWEKSWEVGRYPASKRSLGRYYYAPPASAKTEKNLELAISHLYDSLKINPLNFGAWFLYGCVGLESEQYELAAEAFTRCVSLDEDDDKSWSNLSTSLLRLGKKPEAFSALKRALRAATEKKNWRIWSNYVTVGIDLRDWSEVLRGVKEVIKIKKDKEGENSIDLAVLETLASILVSTDFNAESLTHFQKSCTELYSVILPSIITSSSRMWKLVAKVELWRKRPWAALEAFEKGFRIYTHSPLIETEEASWKDAVDFCEDLVDAYTNFGELEGKYGDGSVVCKDWKFKARSAVRSLMGKGKRFWEDGESWDKLVQIKEDLSNA</sequence>
<gene>
    <name evidence="4" type="ORF">NADFUDRAFT_23494</name>
</gene>
<dbReference type="Gene3D" id="1.25.40.10">
    <property type="entry name" value="Tetratricopeptide repeat domain"/>
    <property type="match status" value="1"/>
</dbReference>
<keyword evidence="5" id="KW-1185">Reference proteome</keyword>
<feature type="repeat" description="TPR" evidence="3">
    <location>
        <begin position="566"/>
        <end position="599"/>
    </location>
</feature>
<dbReference type="InterPro" id="IPR019734">
    <property type="entry name" value="TPR_rpt"/>
</dbReference>
<evidence type="ECO:0000313" key="5">
    <source>
        <dbReference type="Proteomes" id="UP000095009"/>
    </source>
</evidence>
<dbReference type="InterPro" id="IPR011990">
    <property type="entry name" value="TPR-like_helical_dom_sf"/>
</dbReference>
<dbReference type="Proteomes" id="UP000095009">
    <property type="component" value="Unassembled WGS sequence"/>
</dbReference>
<keyword evidence="2 3" id="KW-0802">TPR repeat</keyword>
<proteinExistence type="predicted"/>
<dbReference type="STRING" id="857566.A0A1E3PMT9"/>
<dbReference type="PANTHER" id="PTHR16193:SF0">
    <property type="entry name" value="TETRATRICOPEPTIDE REPEAT PROTEIN 27"/>
    <property type="match status" value="1"/>
</dbReference>
<evidence type="ECO:0000256" key="3">
    <source>
        <dbReference type="PROSITE-ProRule" id="PRU00339"/>
    </source>
</evidence>
<dbReference type="EMBL" id="KV454408">
    <property type="protein sequence ID" value="ODQ66638.1"/>
    <property type="molecule type" value="Genomic_DNA"/>
</dbReference>
<name>A0A1E3PMT9_9ASCO</name>
<dbReference type="PROSITE" id="PS50005">
    <property type="entry name" value="TPR"/>
    <property type="match status" value="1"/>
</dbReference>
<dbReference type="PANTHER" id="PTHR16193">
    <property type="entry name" value="TETRATRICOPEPTIDE REPEAT PROTEIN 27"/>
    <property type="match status" value="1"/>
</dbReference>
<reference evidence="4 5" key="1">
    <citation type="journal article" date="2016" name="Proc. Natl. Acad. Sci. U.S.A.">
        <title>Comparative genomics of biotechnologically important yeasts.</title>
        <authorList>
            <person name="Riley R."/>
            <person name="Haridas S."/>
            <person name="Wolfe K.H."/>
            <person name="Lopes M.R."/>
            <person name="Hittinger C.T."/>
            <person name="Goeker M."/>
            <person name="Salamov A.A."/>
            <person name="Wisecaver J.H."/>
            <person name="Long T.M."/>
            <person name="Calvey C.H."/>
            <person name="Aerts A.L."/>
            <person name="Barry K.W."/>
            <person name="Choi C."/>
            <person name="Clum A."/>
            <person name="Coughlan A.Y."/>
            <person name="Deshpande S."/>
            <person name="Douglass A.P."/>
            <person name="Hanson S.J."/>
            <person name="Klenk H.-P."/>
            <person name="LaButti K.M."/>
            <person name="Lapidus A."/>
            <person name="Lindquist E.A."/>
            <person name="Lipzen A.M."/>
            <person name="Meier-Kolthoff J.P."/>
            <person name="Ohm R.A."/>
            <person name="Otillar R.P."/>
            <person name="Pangilinan J.L."/>
            <person name="Peng Y."/>
            <person name="Rokas A."/>
            <person name="Rosa C.A."/>
            <person name="Scheuner C."/>
            <person name="Sibirny A.A."/>
            <person name="Slot J.C."/>
            <person name="Stielow J.B."/>
            <person name="Sun H."/>
            <person name="Kurtzman C.P."/>
            <person name="Blackwell M."/>
            <person name="Grigoriev I.V."/>
            <person name="Jeffries T.W."/>
        </authorList>
    </citation>
    <scope>NUCLEOTIDE SEQUENCE [LARGE SCALE GENOMIC DNA]</scope>
    <source>
        <strain evidence="4 5">DSM 6958</strain>
    </source>
</reference>
<organism evidence="4 5">
    <name type="scientific">Nadsonia fulvescens var. elongata DSM 6958</name>
    <dbReference type="NCBI Taxonomy" id="857566"/>
    <lineage>
        <taxon>Eukaryota</taxon>
        <taxon>Fungi</taxon>
        <taxon>Dikarya</taxon>
        <taxon>Ascomycota</taxon>
        <taxon>Saccharomycotina</taxon>
        <taxon>Dipodascomycetes</taxon>
        <taxon>Dipodascales</taxon>
        <taxon>Dipodascales incertae sedis</taxon>
        <taxon>Nadsonia</taxon>
    </lineage>
</organism>
<dbReference type="OrthoDB" id="1936594at2759"/>